<keyword evidence="9" id="KW-1185">Reference proteome</keyword>
<dbReference type="GO" id="GO:0009893">
    <property type="term" value="P:positive regulation of metabolic process"/>
    <property type="evidence" value="ECO:0007669"/>
    <property type="project" value="UniProtKB-ARBA"/>
</dbReference>
<dbReference type="Pfam" id="PF00172">
    <property type="entry name" value="Zn_clus"/>
    <property type="match status" value="1"/>
</dbReference>
<keyword evidence="5" id="KW-0539">Nucleus</keyword>
<dbReference type="PROSITE" id="PS50048">
    <property type="entry name" value="ZN2_CY6_FUNGAL_2"/>
    <property type="match status" value="1"/>
</dbReference>
<evidence type="ECO:0000313" key="9">
    <source>
        <dbReference type="Proteomes" id="UP000246702"/>
    </source>
</evidence>
<evidence type="ECO:0000256" key="2">
    <source>
        <dbReference type="ARBA" id="ARBA00023015"/>
    </source>
</evidence>
<evidence type="ECO:0000313" key="8">
    <source>
        <dbReference type="EMBL" id="PWY94641.1"/>
    </source>
</evidence>
<dbReference type="PANTHER" id="PTHR31001">
    <property type="entry name" value="UNCHARACTERIZED TRANSCRIPTIONAL REGULATORY PROTEIN"/>
    <property type="match status" value="1"/>
</dbReference>
<dbReference type="GeneID" id="37108764"/>
<dbReference type="InterPro" id="IPR036864">
    <property type="entry name" value="Zn2-C6_fun-type_DNA-bd_sf"/>
</dbReference>
<evidence type="ECO:0000256" key="3">
    <source>
        <dbReference type="ARBA" id="ARBA00023125"/>
    </source>
</evidence>
<dbReference type="Gene3D" id="4.10.240.10">
    <property type="entry name" value="Zn(2)-C6 fungal-type DNA-binding domain"/>
    <property type="match status" value="1"/>
</dbReference>
<comment type="subcellular location">
    <subcellularLocation>
        <location evidence="1">Nucleus</location>
    </subcellularLocation>
</comment>
<dbReference type="InterPro" id="IPR001138">
    <property type="entry name" value="Zn2Cys6_DnaBD"/>
</dbReference>
<feature type="domain" description="Zn(2)-C6 fungal-type" evidence="7">
    <location>
        <begin position="10"/>
        <end position="42"/>
    </location>
</feature>
<dbReference type="GO" id="GO:0008270">
    <property type="term" value="F:zinc ion binding"/>
    <property type="evidence" value="ECO:0007669"/>
    <property type="project" value="InterPro"/>
</dbReference>
<evidence type="ECO:0000259" key="7">
    <source>
        <dbReference type="PROSITE" id="PS50048"/>
    </source>
</evidence>
<dbReference type="PANTHER" id="PTHR31001:SF40">
    <property type="entry name" value="ZN(II)2CYS6 TRANSCRIPTION FACTOR (EUROFUNG)"/>
    <property type="match status" value="1"/>
</dbReference>
<dbReference type="GO" id="GO:0000981">
    <property type="term" value="F:DNA-binding transcription factor activity, RNA polymerase II-specific"/>
    <property type="evidence" value="ECO:0007669"/>
    <property type="project" value="InterPro"/>
</dbReference>
<keyword evidence="3" id="KW-0238">DNA-binding</keyword>
<dbReference type="SUPFAM" id="SSF57701">
    <property type="entry name" value="Zn2/Cys6 DNA-binding domain"/>
    <property type="match status" value="1"/>
</dbReference>
<organism evidence="8 9">
    <name type="scientific">Aspergillus sclerotioniger CBS 115572</name>
    <dbReference type="NCBI Taxonomy" id="1450535"/>
    <lineage>
        <taxon>Eukaryota</taxon>
        <taxon>Fungi</taxon>
        <taxon>Dikarya</taxon>
        <taxon>Ascomycota</taxon>
        <taxon>Pezizomycotina</taxon>
        <taxon>Eurotiomycetes</taxon>
        <taxon>Eurotiomycetidae</taxon>
        <taxon>Eurotiales</taxon>
        <taxon>Aspergillaceae</taxon>
        <taxon>Aspergillus</taxon>
        <taxon>Aspergillus subgen. Circumdati</taxon>
    </lineage>
</organism>
<evidence type="ECO:0000256" key="1">
    <source>
        <dbReference type="ARBA" id="ARBA00004123"/>
    </source>
</evidence>
<dbReference type="SMART" id="SM00066">
    <property type="entry name" value="GAL4"/>
    <property type="match status" value="1"/>
</dbReference>
<dbReference type="InterPro" id="IPR050613">
    <property type="entry name" value="Sec_Metabolite_Reg"/>
</dbReference>
<keyword evidence="4" id="KW-0804">Transcription</keyword>
<dbReference type="STRING" id="1450535.A0A317X8X6"/>
<dbReference type="Proteomes" id="UP000246702">
    <property type="component" value="Unassembled WGS sequence"/>
</dbReference>
<dbReference type="CDD" id="cd00067">
    <property type="entry name" value="GAL4"/>
    <property type="match status" value="1"/>
</dbReference>
<evidence type="ECO:0000256" key="5">
    <source>
        <dbReference type="ARBA" id="ARBA00023242"/>
    </source>
</evidence>
<sequence>MLRRNGKPTSCEPCRLSKVRCDHVTPICRRCQSRGNATQCFYHPAPLTRVKDRAIGRTRASQRRGVRRQSSLEVNSAGLTPDQAPLTASSPQKGSKAKDAHDSEFLGSTSYLSVFKDTPRGITRKASRSLYAESEYWRTEHAYASSRLIRLASAIVFHREQIEWYHSVSRFTIVPAPIVIDSLGRVQEDIERNPWDVTGNWKGLYEKITSATGRPLEISSDTSAGEFYAQFTGQNLRWEFIALMFASSGISVMVRYPGHHILELANENMTVETFMKEMVLAGNTCIEISKKYAIVSDLMLRARYMHAHLTMEVLGDTSSRLPAAYVDELLINYRRAIVQSLWRPDL</sequence>
<feature type="compositionally biased region" description="Polar residues" evidence="6">
    <location>
        <begin position="68"/>
        <end position="78"/>
    </location>
</feature>
<dbReference type="RefSeq" id="XP_025471402.1">
    <property type="nucleotide sequence ID" value="XM_025606621.1"/>
</dbReference>
<proteinExistence type="predicted"/>
<dbReference type="AlphaFoldDB" id="A0A317X8X6"/>
<reference evidence="8 9" key="1">
    <citation type="submission" date="2016-12" db="EMBL/GenBank/DDBJ databases">
        <title>The genomes of Aspergillus section Nigri reveals drivers in fungal speciation.</title>
        <authorList>
            <consortium name="DOE Joint Genome Institute"/>
            <person name="Vesth T.C."/>
            <person name="Nybo J."/>
            <person name="Theobald S."/>
            <person name="Brandl J."/>
            <person name="Frisvad J.C."/>
            <person name="Nielsen K.F."/>
            <person name="Lyhne E.K."/>
            <person name="Kogle M.E."/>
            <person name="Kuo A."/>
            <person name="Riley R."/>
            <person name="Clum A."/>
            <person name="Nolan M."/>
            <person name="Lipzen A."/>
            <person name="Salamov A."/>
            <person name="Henrissat B."/>
            <person name="Wiebenga A."/>
            <person name="De Vries R.P."/>
            <person name="Grigoriev I.V."/>
            <person name="Mortensen U.H."/>
            <person name="Andersen M.R."/>
            <person name="Baker S.E."/>
        </authorList>
    </citation>
    <scope>NUCLEOTIDE SEQUENCE [LARGE SCALE GENOMIC DNA]</scope>
    <source>
        <strain evidence="8 9">CBS 115572</strain>
    </source>
</reference>
<dbReference type="PROSITE" id="PS00463">
    <property type="entry name" value="ZN2_CY6_FUNGAL_1"/>
    <property type="match status" value="1"/>
</dbReference>
<gene>
    <name evidence="8" type="ORF">BO94DRAFT_280426</name>
</gene>
<dbReference type="GO" id="GO:0003677">
    <property type="term" value="F:DNA binding"/>
    <property type="evidence" value="ECO:0007669"/>
    <property type="project" value="UniProtKB-KW"/>
</dbReference>
<evidence type="ECO:0000256" key="4">
    <source>
        <dbReference type="ARBA" id="ARBA00023163"/>
    </source>
</evidence>
<dbReference type="GO" id="GO:0005634">
    <property type="term" value="C:nucleus"/>
    <property type="evidence" value="ECO:0007669"/>
    <property type="project" value="UniProtKB-SubCell"/>
</dbReference>
<keyword evidence="2" id="KW-0805">Transcription regulation</keyword>
<name>A0A317X8X6_9EURO</name>
<comment type="caution">
    <text evidence="8">The sequence shown here is derived from an EMBL/GenBank/DDBJ whole genome shotgun (WGS) entry which is preliminary data.</text>
</comment>
<feature type="region of interest" description="Disordered" evidence="6">
    <location>
        <begin position="52"/>
        <end position="101"/>
    </location>
</feature>
<dbReference type="EMBL" id="MSFK01000004">
    <property type="protein sequence ID" value="PWY94641.1"/>
    <property type="molecule type" value="Genomic_DNA"/>
</dbReference>
<protein>
    <recommendedName>
        <fullName evidence="7">Zn(2)-C6 fungal-type domain-containing protein</fullName>
    </recommendedName>
</protein>
<accession>A0A317X8X6</accession>
<evidence type="ECO:0000256" key="6">
    <source>
        <dbReference type="SAM" id="MobiDB-lite"/>
    </source>
</evidence>
<dbReference type="OrthoDB" id="4898680at2759"/>